<evidence type="ECO:0000256" key="2">
    <source>
        <dbReference type="ARBA" id="ARBA00022692"/>
    </source>
</evidence>
<keyword evidence="4" id="KW-0472">Membrane</keyword>
<evidence type="ECO:0000256" key="4">
    <source>
        <dbReference type="ARBA" id="ARBA00023136"/>
    </source>
</evidence>
<keyword evidence="7" id="KW-1185">Reference proteome</keyword>
<evidence type="ECO:0000259" key="5">
    <source>
        <dbReference type="Pfam" id="PF06803"/>
    </source>
</evidence>
<dbReference type="AlphaFoldDB" id="A0AA96LG22"/>
<evidence type="ECO:0000256" key="3">
    <source>
        <dbReference type="ARBA" id="ARBA00022989"/>
    </source>
</evidence>
<protein>
    <submittedName>
        <fullName evidence="6">YkvA family protein</fullName>
    </submittedName>
</protein>
<name>A0AA96LG22_9BACL</name>
<accession>A0AA96LG22</accession>
<dbReference type="Pfam" id="PF06803">
    <property type="entry name" value="DUF1232"/>
    <property type="match status" value="1"/>
</dbReference>
<proteinExistence type="predicted"/>
<comment type="subcellular location">
    <subcellularLocation>
        <location evidence="1">Endomembrane system</location>
        <topology evidence="1">Multi-pass membrane protein</topology>
    </subcellularLocation>
</comment>
<sequence>MSKEPLLPAEPVRVDHQLTRYEHQTDEEYVNANFWAKMKKSASKIPFMLDAVAMFYAATDPKTPKWAKAVAFGGLAYFILPIDVIPDFLLIAGWTDDAAILAATLKTLASRVTDEHRQKAREWADGEKHRY</sequence>
<evidence type="ECO:0000256" key="1">
    <source>
        <dbReference type="ARBA" id="ARBA00004127"/>
    </source>
</evidence>
<evidence type="ECO:0000313" key="6">
    <source>
        <dbReference type="EMBL" id="WNQ12638.1"/>
    </source>
</evidence>
<dbReference type="RefSeq" id="WP_315606416.1">
    <property type="nucleotide sequence ID" value="NZ_CP130318.1"/>
</dbReference>
<dbReference type="InterPro" id="IPR010652">
    <property type="entry name" value="DUF1232"/>
</dbReference>
<dbReference type="EMBL" id="CP130318">
    <property type="protein sequence ID" value="WNQ12638.1"/>
    <property type="molecule type" value="Genomic_DNA"/>
</dbReference>
<keyword evidence="2" id="KW-0812">Transmembrane</keyword>
<dbReference type="Proteomes" id="UP001305702">
    <property type="component" value="Chromosome"/>
</dbReference>
<dbReference type="KEGG" id="paun:MJA45_06295"/>
<evidence type="ECO:0000313" key="7">
    <source>
        <dbReference type="Proteomes" id="UP001305702"/>
    </source>
</evidence>
<keyword evidence="3" id="KW-1133">Transmembrane helix</keyword>
<reference evidence="6 7" key="1">
    <citation type="submission" date="2022-02" db="EMBL/GenBank/DDBJ databases">
        <title>Paenibacillus sp. MBLB1776 Whole Genome Shotgun Sequencing.</title>
        <authorList>
            <person name="Hwang C.Y."/>
            <person name="Cho E.-S."/>
            <person name="Seo M.-J."/>
        </authorList>
    </citation>
    <scope>NUCLEOTIDE SEQUENCE [LARGE SCALE GENOMIC DNA]</scope>
    <source>
        <strain evidence="6 7">MBLB1776</strain>
    </source>
</reference>
<organism evidence="6 7">
    <name type="scientific">Paenibacillus aurantius</name>
    <dbReference type="NCBI Taxonomy" id="2918900"/>
    <lineage>
        <taxon>Bacteria</taxon>
        <taxon>Bacillati</taxon>
        <taxon>Bacillota</taxon>
        <taxon>Bacilli</taxon>
        <taxon>Bacillales</taxon>
        <taxon>Paenibacillaceae</taxon>
        <taxon>Paenibacillus</taxon>
    </lineage>
</organism>
<dbReference type="GO" id="GO:0012505">
    <property type="term" value="C:endomembrane system"/>
    <property type="evidence" value="ECO:0007669"/>
    <property type="project" value="UniProtKB-SubCell"/>
</dbReference>
<feature type="domain" description="DUF1232" evidence="5">
    <location>
        <begin position="67"/>
        <end position="102"/>
    </location>
</feature>
<gene>
    <name evidence="6" type="ORF">MJA45_06295</name>
</gene>